<proteinExistence type="predicted"/>
<dbReference type="Proteomes" id="UP000604737">
    <property type="component" value="Unassembled WGS sequence"/>
</dbReference>
<evidence type="ECO:0000256" key="1">
    <source>
        <dbReference type="SAM" id="SignalP"/>
    </source>
</evidence>
<sequence>MKSESLVRPFACLVPLALLTACASPPPAVVPVTPPLASAPAAVASEAAVATPVDVASAPVSAPVASAPVVVEPPPVQAARPGGLNQAEAKALLNKVLPAKIPGRAEWNADILDAFTALKIPYTPEYFCAAAAVIEQESSWQGDPTVPGLPTIVWNKIGEKAADKHIPLIAVKTALLKTSPTGESYKARIDKLRTEREMNAIFEDLSADAARLGLPMNMNNPIRTGGPMQVSVEFAESHVRVWPYPYPRTRSIRDTVFTQRGGTYFGIAILLQYPAPYDDMRYRFADFNAGRYASRNAAFQAALSKLSGRSVDLDGDLLSYQNGRPAAKSSDVEEALASISGQLGMNRDAIRRDLTSEKLVGFGQTGLYKKVFALADARNGKPMPRVAMPQIRLISPKITRKLTTEWFANRVDGRYQTCLARAK</sequence>
<reference evidence="3" key="1">
    <citation type="journal article" date="2019" name="Int. J. Syst. Evol. Microbiol.">
        <title>The Global Catalogue of Microorganisms (GCM) 10K type strain sequencing project: providing services to taxonomists for standard genome sequencing and annotation.</title>
        <authorList>
            <consortium name="The Broad Institute Genomics Platform"/>
            <consortium name="The Broad Institute Genome Sequencing Center for Infectious Disease"/>
            <person name="Wu L."/>
            <person name="Ma J."/>
        </authorList>
    </citation>
    <scope>NUCLEOTIDE SEQUENCE [LARGE SCALE GENOMIC DNA]</scope>
    <source>
        <strain evidence="3">KCTC 23701</strain>
    </source>
</reference>
<feature type="signal peptide" evidence="1">
    <location>
        <begin position="1"/>
        <end position="23"/>
    </location>
</feature>
<dbReference type="EMBL" id="BMYO01000001">
    <property type="protein sequence ID" value="GHD56722.1"/>
    <property type="molecule type" value="Genomic_DNA"/>
</dbReference>
<accession>A0ABQ3GVF0</accession>
<evidence type="ECO:0000313" key="3">
    <source>
        <dbReference type="Proteomes" id="UP000604737"/>
    </source>
</evidence>
<dbReference type="PROSITE" id="PS51257">
    <property type="entry name" value="PROKAR_LIPOPROTEIN"/>
    <property type="match status" value="1"/>
</dbReference>
<comment type="caution">
    <text evidence="2">The sequence shown here is derived from an EMBL/GenBank/DDBJ whole genome shotgun (WGS) entry which is preliminary data.</text>
</comment>
<protein>
    <recommendedName>
        <fullName evidence="4">DUF1615 domain-containing protein</fullName>
    </recommendedName>
</protein>
<keyword evidence="1" id="KW-0732">Signal</keyword>
<dbReference type="RefSeq" id="WP_229797374.1">
    <property type="nucleotide sequence ID" value="NZ_BMYO01000001.1"/>
</dbReference>
<dbReference type="InterPro" id="IPR011673">
    <property type="entry name" value="DUF1615"/>
</dbReference>
<name>A0ABQ3GVF0_9NEIS</name>
<organism evidence="2 3">
    <name type="scientific">Jeongeupia chitinilytica</name>
    <dbReference type="NCBI Taxonomy" id="1041641"/>
    <lineage>
        <taxon>Bacteria</taxon>
        <taxon>Pseudomonadati</taxon>
        <taxon>Pseudomonadota</taxon>
        <taxon>Betaproteobacteria</taxon>
        <taxon>Neisseriales</taxon>
        <taxon>Chitinibacteraceae</taxon>
        <taxon>Jeongeupia</taxon>
    </lineage>
</organism>
<evidence type="ECO:0000313" key="2">
    <source>
        <dbReference type="EMBL" id="GHD56722.1"/>
    </source>
</evidence>
<dbReference type="Pfam" id="PF07759">
    <property type="entry name" value="DUF1615"/>
    <property type="match status" value="1"/>
</dbReference>
<feature type="chain" id="PRO_5046103315" description="DUF1615 domain-containing protein" evidence="1">
    <location>
        <begin position="24"/>
        <end position="423"/>
    </location>
</feature>
<keyword evidence="3" id="KW-1185">Reference proteome</keyword>
<gene>
    <name evidence="2" type="ORF">GCM10007350_04350</name>
</gene>
<evidence type="ECO:0008006" key="4">
    <source>
        <dbReference type="Google" id="ProtNLM"/>
    </source>
</evidence>